<evidence type="ECO:0000313" key="14">
    <source>
        <dbReference type="EMBL" id="GAX23667.1"/>
    </source>
</evidence>
<protein>
    <recommendedName>
        <fullName evidence="10">Kinetochore protein NDC80</fullName>
    </recommendedName>
</protein>
<organism evidence="14 15">
    <name type="scientific">Fistulifera solaris</name>
    <name type="common">Oleaginous diatom</name>
    <dbReference type="NCBI Taxonomy" id="1519565"/>
    <lineage>
        <taxon>Eukaryota</taxon>
        <taxon>Sar</taxon>
        <taxon>Stramenopiles</taxon>
        <taxon>Ochrophyta</taxon>
        <taxon>Bacillariophyta</taxon>
        <taxon>Bacillariophyceae</taxon>
        <taxon>Bacillariophycidae</taxon>
        <taxon>Naviculales</taxon>
        <taxon>Naviculaceae</taxon>
        <taxon>Fistulifera</taxon>
    </lineage>
</organism>
<reference evidence="14 15" key="1">
    <citation type="journal article" date="2015" name="Plant Cell">
        <title>Oil accumulation by the oleaginous diatom Fistulifera solaris as revealed by the genome and transcriptome.</title>
        <authorList>
            <person name="Tanaka T."/>
            <person name="Maeda Y."/>
            <person name="Veluchamy A."/>
            <person name="Tanaka M."/>
            <person name="Abida H."/>
            <person name="Marechal E."/>
            <person name="Bowler C."/>
            <person name="Muto M."/>
            <person name="Sunaga Y."/>
            <person name="Tanaka M."/>
            <person name="Yoshino T."/>
            <person name="Taniguchi T."/>
            <person name="Fukuda Y."/>
            <person name="Nemoto M."/>
            <person name="Matsumoto M."/>
            <person name="Wong P.S."/>
            <person name="Aburatani S."/>
            <person name="Fujibuchi W."/>
        </authorList>
    </citation>
    <scope>NUCLEOTIDE SEQUENCE [LARGE SCALE GENOMIC DNA]</scope>
    <source>
        <strain evidence="14 15">JPCC DA0580</strain>
    </source>
</reference>
<dbReference type="GO" id="GO:0000226">
    <property type="term" value="P:microtubule cytoskeleton organization"/>
    <property type="evidence" value="ECO:0007669"/>
    <property type="project" value="UniProtKB-ARBA"/>
</dbReference>
<feature type="compositionally biased region" description="Polar residues" evidence="12">
    <location>
        <begin position="1"/>
        <end position="10"/>
    </location>
</feature>
<keyword evidence="15" id="KW-1185">Reference proteome</keyword>
<dbReference type="GO" id="GO:0005737">
    <property type="term" value="C:cytoplasm"/>
    <property type="evidence" value="ECO:0007669"/>
    <property type="project" value="UniProtKB-ARBA"/>
</dbReference>
<sequence length="648" mass="73448">MPSSFQTPNRRMTLGPIPTGSANQRRRMSVGGPSAQPSPSANKIPKPPRSRKSMLPRIDGRENMVPPSPGVTATTASSRRKSMGGRASIGGRPSLIPPPAAAAKVDTRPITEKAFQQKCIKDLLTFLLDFRYDSPVSTKTLTRPSAKDFKNICTFMLRLIDPNFQRGELKFEDEVFLSFKCLGYPFNVSKTALVAAGSPHTWPALLAALAWLVEHIQCKLANKENVEDKPFESYEDLDAKASKMFFEYLFHGYEAYMNGDSKLREELEFQLAEGIDRDNQFLMQEVERVTELNATIVERIADLTNDSQDLSSYTQKREEYATELEQYHDLVRQMDEHKCNLEQKIKERTSELEKTNEQLEKMNGHIQSLKDEISSQKMSVDDLRALENELKGLNEAMDRSCALRDKRKETLTASQRDLDEACNALDAAIVDYNSKLADLQLVPTHGPELVNLKAVLKKDKLLAKNDSVITGVAFKDEVAPKLDEIIASIKVTIDETKEKYQDMLDKVQRSHDECKAADAQLHIVKEKTAKCEKTMEEEEETHKAKLAVRQREVDAMESKVASRRDPIALEEQIAAFQRQCAELEALQLEYQVESACQVKALQDEIDRSAKLMMENENYWQSKMKEVGDYWSEKVKNVARVKVPELSNQ</sequence>
<keyword evidence="4 10" id="KW-0498">Mitosis</keyword>
<dbReference type="AlphaFoldDB" id="A0A1Z5KBP5"/>
<evidence type="ECO:0000256" key="2">
    <source>
        <dbReference type="ARBA" id="ARBA00022454"/>
    </source>
</evidence>
<dbReference type="PANTHER" id="PTHR10643">
    <property type="entry name" value="KINETOCHORE PROTEIN NDC80"/>
    <property type="match status" value="1"/>
</dbReference>
<keyword evidence="7 10" id="KW-0539">Nucleus</keyword>
<comment type="subunit">
    <text evidence="10">Component of the NDC80 complex.</text>
</comment>
<evidence type="ECO:0000256" key="5">
    <source>
        <dbReference type="ARBA" id="ARBA00022838"/>
    </source>
</evidence>
<feature type="domain" description="Kinetochore protein Ndc80 CH" evidence="13">
    <location>
        <begin position="99"/>
        <end position="219"/>
    </location>
</feature>
<evidence type="ECO:0000256" key="4">
    <source>
        <dbReference type="ARBA" id="ARBA00022776"/>
    </source>
</evidence>
<evidence type="ECO:0000256" key="6">
    <source>
        <dbReference type="ARBA" id="ARBA00023054"/>
    </source>
</evidence>
<dbReference type="GO" id="GO:0051301">
    <property type="term" value="P:cell division"/>
    <property type="evidence" value="ECO:0007669"/>
    <property type="project" value="UniProtKB-UniRule"/>
</dbReference>
<feature type="coiled-coil region" evidence="11">
    <location>
        <begin position="327"/>
        <end position="403"/>
    </location>
</feature>
<dbReference type="OrthoDB" id="7459479at2759"/>
<evidence type="ECO:0000256" key="9">
    <source>
        <dbReference type="ARBA" id="ARBA00023328"/>
    </source>
</evidence>
<gene>
    <name evidence="14" type="ORF">FisN_12Hh241</name>
</gene>
<dbReference type="InterPro" id="IPR005550">
    <property type="entry name" value="Kinetochore_Ndc80"/>
</dbReference>
<proteinExistence type="inferred from homology"/>
<dbReference type="InParanoid" id="A0A1Z5KBP5"/>
<dbReference type="EMBL" id="BDSP01000203">
    <property type="protein sequence ID" value="GAX23667.1"/>
    <property type="molecule type" value="Genomic_DNA"/>
</dbReference>
<evidence type="ECO:0000256" key="10">
    <source>
        <dbReference type="RuleBase" id="RU368072"/>
    </source>
</evidence>
<evidence type="ECO:0000313" key="15">
    <source>
        <dbReference type="Proteomes" id="UP000198406"/>
    </source>
</evidence>
<accession>A0A1Z5KBP5</accession>
<dbReference type="InterPro" id="IPR055260">
    <property type="entry name" value="Ndc80_CH"/>
</dbReference>
<keyword evidence="8 10" id="KW-0131">Cell cycle</keyword>
<dbReference type="InterPro" id="IPR038273">
    <property type="entry name" value="Ndc80_sf"/>
</dbReference>
<keyword evidence="6 11" id="KW-0175">Coiled coil</keyword>
<keyword evidence="3 10" id="KW-0132">Cell division</keyword>
<dbReference type="Proteomes" id="UP000198406">
    <property type="component" value="Unassembled WGS sequence"/>
</dbReference>
<evidence type="ECO:0000256" key="7">
    <source>
        <dbReference type="ARBA" id="ARBA00023242"/>
    </source>
</evidence>
<evidence type="ECO:0000256" key="8">
    <source>
        <dbReference type="ARBA" id="ARBA00023306"/>
    </source>
</evidence>
<name>A0A1Z5KBP5_FISSO</name>
<dbReference type="FunFam" id="1.10.418.30:FF:000002">
    <property type="entry name" value="NDC80, kinetochore complex component"/>
    <property type="match status" value="1"/>
</dbReference>
<keyword evidence="2 10" id="KW-0158">Chromosome</keyword>
<evidence type="ECO:0000259" key="13">
    <source>
        <dbReference type="Pfam" id="PF03801"/>
    </source>
</evidence>
<dbReference type="Pfam" id="PF03801">
    <property type="entry name" value="Ndc80_HEC"/>
    <property type="match status" value="1"/>
</dbReference>
<keyword evidence="9 10" id="KW-0137">Centromere</keyword>
<dbReference type="GO" id="GO:0051315">
    <property type="term" value="P:attachment of mitotic spindle microtubules to kinetochore"/>
    <property type="evidence" value="ECO:0007669"/>
    <property type="project" value="UniProtKB-UniRule"/>
</dbReference>
<feature type="region of interest" description="Disordered" evidence="12">
    <location>
        <begin position="1"/>
        <end position="100"/>
    </location>
</feature>
<comment type="function">
    <text evidence="10">Acts as a component of the essential kinetochore-associated NDC80 complex, which is required for chromosome segregation and spindle checkpoint activity.</text>
</comment>
<dbReference type="GO" id="GO:0005634">
    <property type="term" value="C:nucleus"/>
    <property type="evidence" value="ECO:0007669"/>
    <property type="project" value="UniProtKB-SubCell"/>
</dbReference>
<comment type="caution">
    <text evidence="14">The sequence shown here is derived from an EMBL/GenBank/DDBJ whole genome shotgun (WGS) entry which is preliminary data.</text>
</comment>
<dbReference type="GO" id="GO:0031262">
    <property type="term" value="C:Ndc80 complex"/>
    <property type="evidence" value="ECO:0007669"/>
    <property type="project" value="UniProtKB-UniRule"/>
</dbReference>
<evidence type="ECO:0000256" key="12">
    <source>
        <dbReference type="SAM" id="MobiDB-lite"/>
    </source>
</evidence>
<dbReference type="PANTHER" id="PTHR10643:SF2">
    <property type="entry name" value="KINETOCHORE PROTEIN NDC80 HOMOLOG"/>
    <property type="match status" value="1"/>
</dbReference>
<evidence type="ECO:0000256" key="1">
    <source>
        <dbReference type="ARBA" id="ARBA00007050"/>
    </source>
</evidence>
<keyword evidence="5 10" id="KW-0995">Kinetochore</keyword>
<evidence type="ECO:0000256" key="3">
    <source>
        <dbReference type="ARBA" id="ARBA00022618"/>
    </source>
</evidence>
<evidence type="ECO:0000256" key="11">
    <source>
        <dbReference type="SAM" id="Coils"/>
    </source>
</evidence>
<dbReference type="GO" id="GO:0005815">
    <property type="term" value="C:microtubule organizing center"/>
    <property type="evidence" value="ECO:0007669"/>
    <property type="project" value="UniProtKB-ARBA"/>
</dbReference>
<dbReference type="Gene3D" id="1.10.418.30">
    <property type="entry name" value="Ncd80 complex, Ncd80 subunit"/>
    <property type="match status" value="1"/>
</dbReference>
<comment type="similarity">
    <text evidence="1 10">Belongs to the NDC80/HEC1 family.</text>
</comment>
<comment type="subcellular location">
    <subcellularLocation>
        <location evidence="10">Chromosome</location>
        <location evidence="10">Centromere</location>
        <location evidence="10">Kinetochore</location>
    </subcellularLocation>
    <subcellularLocation>
        <location evidence="10">Nucleus</location>
    </subcellularLocation>
</comment>